<dbReference type="GO" id="GO:0000981">
    <property type="term" value="F:DNA-binding transcription factor activity, RNA polymerase II-specific"/>
    <property type="evidence" value="ECO:0007669"/>
    <property type="project" value="InterPro"/>
</dbReference>
<evidence type="ECO:0000256" key="2">
    <source>
        <dbReference type="ARBA" id="ARBA00023015"/>
    </source>
</evidence>
<dbReference type="OMA" id="MLVGHAC"/>
<dbReference type="CDD" id="cd12148">
    <property type="entry name" value="fungal_TF_MHR"/>
    <property type="match status" value="1"/>
</dbReference>
<name>A0A2T4H4L1_FUSCU</name>
<dbReference type="GO" id="GO:0006351">
    <property type="term" value="P:DNA-templated transcription"/>
    <property type="evidence" value="ECO:0007669"/>
    <property type="project" value="InterPro"/>
</dbReference>
<keyword evidence="4" id="KW-0804">Transcription</keyword>
<sequence length="777" mass="86678">MGMPTASYTLASIRSISNYRQSNFDSDEYLKRLIRLTSDINTSDWLAPDVYIPSASRLTMTTTALARYAVSLPVRKFQRDTDPESSAITAGTRSSGIARLRSQDIKSDSVRCTRELPKCGECKPWPVPCNYSRDIPDTGTSSTTTAPLANAKRPNDVQLRLQNIEKAIRDLTDVVNKAVVTINTSRKEETSVHATSAESNDQSSRLYVGKHNSFSVLEDAQNSVQKATGSLSSSLHHNASNELQFLSTSLTTTVTDNQLRGNSFYIPSKAQGYQLIGKFLESVCLGDAFFTAPSEELVLQVIFKPEGVSRKAWIVYINYMILAMLSEDQSREAKGFRHNVEIALNDSKIFLEPHLVHLQTLILLAIHGEDYASPSLSWMLVGHACRQAEALGLHLSNGSDSETHQRRLSLFWMLFAVDKSCSLAFGRPCFLPSTTYAKVALPDLGHLARFQPRSDSADGRAKSSIFGAHMFLARMELARLEGDVLHLVNSEVLGTSRNQLRENLTEWHTRTNQVLHNIFNTERASSSPNQLREMSLGISTINFEYLHVFMVLSRADASSAASRYEAARDAISLLPSLVSNWTSIYNPMTWHLLYFPFIPFFVIFEDLVQGRASTTRTAKQHDIELLAATVSYYSSLRDQFQLLAPLCERLKNVAHVFHRLAVSIVGSSGTLKQDKELLQPIPNSGISHISTLDNNAVMDFEEFQAALGNEIGVNIRQYLEWLPTDILSIPSGSLRDVSSGDITEETFNNFPTGVQEEGPRGTKRPFDVMFDWFAWDS</sequence>
<reference evidence="7 8" key="1">
    <citation type="submission" date="2018-02" db="EMBL/GenBank/DDBJ databases">
        <title>Fusarium culmorum secondary metabolites in fungal-bacterial-plant interactions.</title>
        <authorList>
            <person name="Schmidt R."/>
        </authorList>
    </citation>
    <scope>NUCLEOTIDE SEQUENCE [LARGE SCALE GENOMIC DNA]</scope>
    <source>
        <strain evidence="7 8">PV</strain>
    </source>
</reference>
<dbReference type="GO" id="GO:0008270">
    <property type="term" value="F:zinc ion binding"/>
    <property type="evidence" value="ECO:0007669"/>
    <property type="project" value="InterPro"/>
</dbReference>
<evidence type="ECO:0000313" key="8">
    <source>
        <dbReference type="Proteomes" id="UP000241587"/>
    </source>
</evidence>
<keyword evidence="3" id="KW-0238">DNA-binding</keyword>
<dbReference type="GO" id="GO:0003677">
    <property type="term" value="F:DNA binding"/>
    <property type="evidence" value="ECO:0007669"/>
    <property type="project" value="UniProtKB-KW"/>
</dbReference>
<dbReference type="InterPro" id="IPR007219">
    <property type="entry name" value="XnlR_reg_dom"/>
</dbReference>
<evidence type="ECO:0000256" key="1">
    <source>
        <dbReference type="ARBA" id="ARBA00004123"/>
    </source>
</evidence>
<evidence type="ECO:0000259" key="6">
    <source>
        <dbReference type="SMART" id="SM00906"/>
    </source>
</evidence>
<keyword evidence="8" id="KW-1185">Reference proteome</keyword>
<dbReference type="PANTHER" id="PTHR46910:SF37">
    <property type="entry name" value="ZN(II)2CYS6 TRANSCRIPTION FACTOR (EUROFUNG)"/>
    <property type="match status" value="1"/>
</dbReference>
<dbReference type="Gene3D" id="4.10.240.10">
    <property type="entry name" value="Zn(2)-C6 fungal-type DNA-binding domain"/>
    <property type="match status" value="1"/>
</dbReference>
<evidence type="ECO:0000256" key="3">
    <source>
        <dbReference type="ARBA" id="ARBA00023125"/>
    </source>
</evidence>
<comment type="caution">
    <text evidence="7">The sequence shown here is derived from an EMBL/GenBank/DDBJ whole genome shotgun (WGS) entry which is preliminary data.</text>
</comment>
<feature type="domain" description="Xylanolytic transcriptional activator regulatory" evidence="6">
    <location>
        <begin position="377"/>
        <end position="448"/>
    </location>
</feature>
<proteinExistence type="predicted"/>
<evidence type="ECO:0000313" key="7">
    <source>
        <dbReference type="EMBL" id="PTD10736.1"/>
    </source>
</evidence>
<dbReference type="GO" id="GO:0005634">
    <property type="term" value="C:nucleus"/>
    <property type="evidence" value="ECO:0007669"/>
    <property type="project" value="UniProtKB-SubCell"/>
</dbReference>
<evidence type="ECO:0000256" key="5">
    <source>
        <dbReference type="ARBA" id="ARBA00023242"/>
    </source>
</evidence>
<keyword evidence="2" id="KW-0805">Transcription regulation</keyword>
<dbReference type="OrthoDB" id="103819at2759"/>
<accession>A0A2T4H4L1</accession>
<gene>
    <name evidence="7" type="ORF">FCULG_00007727</name>
</gene>
<keyword evidence="5" id="KW-0539">Nucleus</keyword>
<organism evidence="7 8">
    <name type="scientific">Fusarium culmorum</name>
    <dbReference type="NCBI Taxonomy" id="5516"/>
    <lineage>
        <taxon>Eukaryota</taxon>
        <taxon>Fungi</taxon>
        <taxon>Dikarya</taxon>
        <taxon>Ascomycota</taxon>
        <taxon>Pezizomycotina</taxon>
        <taxon>Sordariomycetes</taxon>
        <taxon>Hypocreomycetidae</taxon>
        <taxon>Hypocreales</taxon>
        <taxon>Nectriaceae</taxon>
        <taxon>Fusarium</taxon>
    </lineage>
</organism>
<dbReference type="InterPro" id="IPR050987">
    <property type="entry name" value="AtrR-like"/>
</dbReference>
<dbReference type="EMBL" id="PVEM01000003">
    <property type="protein sequence ID" value="PTD10736.1"/>
    <property type="molecule type" value="Genomic_DNA"/>
</dbReference>
<dbReference type="Pfam" id="PF04082">
    <property type="entry name" value="Fungal_trans"/>
    <property type="match status" value="1"/>
</dbReference>
<dbReference type="PANTHER" id="PTHR46910">
    <property type="entry name" value="TRANSCRIPTION FACTOR PDR1"/>
    <property type="match status" value="1"/>
</dbReference>
<evidence type="ECO:0000256" key="4">
    <source>
        <dbReference type="ARBA" id="ARBA00023163"/>
    </source>
</evidence>
<comment type="subcellular location">
    <subcellularLocation>
        <location evidence="1">Nucleus</location>
    </subcellularLocation>
</comment>
<dbReference type="Proteomes" id="UP000241587">
    <property type="component" value="Unassembled WGS sequence"/>
</dbReference>
<dbReference type="AlphaFoldDB" id="A0A2T4H4L1"/>
<protein>
    <recommendedName>
        <fullName evidence="6">Xylanolytic transcriptional activator regulatory domain-containing protein</fullName>
    </recommendedName>
</protein>
<dbReference type="SMART" id="SM00906">
    <property type="entry name" value="Fungal_trans"/>
    <property type="match status" value="1"/>
</dbReference>
<dbReference type="InterPro" id="IPR036864">
    <property type="entry name" value="Zn2-C6_fun-type_DNA-bd_sf"/>
</dbReference>